<proteinExistence type="predicted"/>
<reference evidence="1 2" key="1">
    <citation type="submission" date="2024-09" db="EMBL/GenBank/DDBJ databases">
        <authorList>
            <person name="Sun Q."/>
            <person name="Mori K."/>
        </authorList>
    </citation>
    <scope>NUCLEOTIDE SEQUENCE [LARGE SCALE GENOMIC DNA]</scope>
    <source>
        <strain evidence="1 2">CCM 7659</strain>
    </source>
</reference>
<protein>
    <submittedName>
        <fullName evidence="1">Uncharacterized protein</fullName>
    </submittedName>
</protein>
<evidence type="ECO:0000313" key="2">
    <source>
        <dbReference type="Proteomes" id="UP001589700"/>
    </source>
</evidence>
<evidence type="ECO:0000313" key="1">
    <source>
        <dbReference type="EMBL" id="MFB9261327.1"/>
    </source>
</evidence>
<keyword evidence="2" id="KW-1185">Reference proteome</keyword>
<dbReference type="Proteomes" id="UP001589700">
    <property type="component" value="Unassembled WGS sequence"/>
</dbReference>
<gene>
    <name evidence="1" type="ORF">ACFFVD_16185</name>
</gene>
<dbReference type="RefSeq" id="WP_380024275.1">
    <property type="nucleotide sequence ID" value="NZ_JBHMDY010000028.1"/>
</dbReference>
<accession>A0ABV5JU97</accession>
<comment type="caution">
    <text evidence="1">The sequence shown here is derived from an EMBL/GenBank/DDBJ whole genome shotgun (WGS) entry which is preliminary data.</text>
</comment>
<sequence length="105" mass="11308">MHTTDNANQICGQCRDGLHTGLLDLGETECCRAIVGTAANRAADLIQERLDMEGDELAWSVANIMVAATLELLEDPTADLAAVFVKHFGADPDDPEQVMAEYGMD</sequence>
<dbReference type="EMBL" id="JBHMDY010000028">
    <property type="protein sequence ID" value="MFB9261327.1"/>
    <property type="molecule type" value="Genomic_DNA"/>
</dbReference>
<organism evidence="1 2">
    <name type="scientific">Dietzia aerolata</name>
    <dbReference type="NCBI Taxonomy" id="595984"/>
    <lineage>
        <taxon>Bacteria</taxon>
        <taxon>Bacillati</taxon>
        <taxon>Actinomycetota</taxon>
        <taxon>Actinomycetes</taxon>
        <taxon>Mycobacteriales</taxon>
        <taxon>Dietziaceae</taxon>
        <taxon>Dietzia</taxon>
    </lineage>
</organism>
<name>A0ABV5JU97_9ACTN</name>